<protein>
    <recommendedName>
        <fullName evidence="2">DUF6292 domain-containing protein</fullName>
    </recommendedName>
</protein>
<proteinExistence type="predicted"/>
<dbReference type="InterPro" id="IPR046259">
    <property type="entry name" value="DUF6292"/>
</dbReference>
<evidence type="ECO:0000313" key="3">
    <source>
        <dbReference type="EMBL" id="GAA2524264.1"/>
    </source>
</evidence>
<dbReference type="Pfam" id="PF19809">
    <property type="entry name" value="DUF6292"/>
    <property type="match status" value="1"/>
</dbReference>
<dbReference type="RefSeq" id="WP_344407125.1">
    <property type="nucleotide sequence ID" value="NZ_BAAASG010000040.1"/>
</dbReference>
<keyword evidence="4" id="KW-1185">Reference proteome</keyword>
<evidence type="ECO:0000259" key="2">
    <source>
        <dbReference type="Pfam" id="PF19809"/>
    </source>
</evidence>
<accession>A0ABP6AV08</accession>
<evidence type="ECO:0000256" key="1">
    <source>
        <dbReference type="SAM" id="MobiDB-lite"/>
    </source>
</evidence>
<dbReference type="Proteomes" id="UP001501777">
    <property type="component" value="Unassembled WGS sequence"/>
</dbReference>
<reference evidence="4" key="1">
    <citation type="journal article" date="2019" name="Int. J. Syst. Evol. Microbiol.">
        <title>The Global Catalogue of Microorganisms (GCM) 10K type strain sequencing project: providing services to taxonomists for standard genome sequencing and annotation.</title>
        <authorList>
            <consortium name="The Broad Institute Genomics Platform"/>
            <consortium name="The Broad Institute Genome Sequencing Center for Infectious Disease"/>
            <person name="Wu L."/>
            <person name="Ma J."/>
        </authorList>
    </citation>
    <scope>NUCLEOTIDE SEQUENCE [LARGE SCALE GENOMIC DNA]</scope>
    <source>
        <strain evidence="4">JCM 4395</strain>
    </source>
</reference>
<dbReference type="EMBL" id="BAAASG010000040">
    <property type="protein sequence ID" value="GAA2524264.1"/>
    <property type="molecule type" value="Genomic_DNA"/>
</dbReference>
<gene>
    <name evidence="3" type="ORF">GCM10010276_89510</name>
</gene>
<name>A0ABP6AV08_STRLO</name>
<comment type="caution">
    <text evidence="3">The sequence shown here is derived from an EMBL/GenBank/DDBJ whole genome shotgun (WGS) entry which is preliminary data.</text>
</comment>
<feature type="region of interest" description="Disordered" evidence="1">
    <location>
        <begin position="130"/>
        <end position="149"/>
    </location>
</feature>
<evidence type="ECO:0000313" key="4">
    <source>
        <dbReference type="Proteomes" id="UP001501777"/>
    </source>
</evidence>
<organism evidence="3 4">
    <name type="scientific">Streptomyces longisporus</name>
    <dbReference type="NCBI Taxonomy" id="1948"/>
    <lineage>
        <taxon>Bacteria</taxon>
        <taxon>Bacillati</taxon>
        <taxon>Actinomycetota</taxon>
        <taxon>Actinomycetes</taxon>
        <taxon>Kitasatosporales</taxon>
        <taxon>Streptomycetaceae</taxon>
        <taxon>Streptomyces</taxon>
    </lineage>
</organism>
<feature type="domain" description="DUF6292" evidence="2">
    <location>
        <begin position="241"/>
        <end position="334"/>
    </location>
</feature>
<sequence>MIRAGRRKYAQNSEELAAAMGVTIGTFRNKQPYADEDFPPLISSDGARVKLWDSEQTAAYLAGRPVPELPQEDDEQDLLDRNEAAAELGVSPKTWDKNYKTHPQIAPHLVTVKGVEHCPRGIVQAFRTGKDAGADAGPKGRPKGSGDMVPRDEIAARVGDLLDEDPAVTLATVQERVGLSYAAAARALPRLRGERIADLLQIEPDLTPEEAATRLGYPTSVQRTAVASAATELRARQVQPYLQRVADVLVGAGLAAAQDVQVQRLEGDVLAAAVALSGSGAPALVWDERYGWRTAVSKRHPIGKETGTPPEGDGIRYLSEHQQPEPAELLAALTDGRRGTRHPKTVHLAGGTLQG</sequence>